<name>A0A0R3L689_9BRAD</name>
<gene>
    <name evidence="1" type="ORF">CP49_02725</name>
</gene>
<proteinExistence type="predicted"/>
<evidence type="ECO:0000313" key="2">
    <source>
        <dbReference type="Proteomes" id="UP000051913"/>
    </source>
</evidence>
<organism evidence="1 2">
    <name type="scientific">Bradyrhizobium valentinum</name>
    <dbReference type="NCBI Taxonomy" id="1518501"/>
    <lineage>
        <taxon>Bacteria</taxon>
        <taxon>Pseudomonadati</taxon>
        <taxon>Pseudomonadota</taxon>
        <taxon>Alphaproteobacteria</taxon>
        <taxon>Hyphomicrobiales</taxon>
        <taxon>Nitrobacteraceae</taxon>
        <taxon>Bradyrhizobium</taxon>
    </lineage>
</organism>
<keyword evidence="2" id="KW-1185">Reference proteome</keyword>
<dbReference type="EMBL" id="LLXX01000118">
    <property type="protein sequence ID" value="KRR05426.1"/>
    <property type="molecule type" value="Genomic_DNA"/>
</dbReference>
<dbReference type="Gene3D" id="2.40.128.380">
    <property type="entry name" value="T3SS negative regulator GrlR"/>
    <property type="match status" value="2"/>
</dbReference>
<dbReference type="Proteomes" id="UP000051913">
    <property type="component" value="Unassembled WGS sequence"/>
</dbReference>
<sequence length="233" mass="24731">MYKFRFTTERGTGSGVMFATAGGRLYGGDSGSSFVGHFTEANGVISAECTMSRHFHDPGYVPMFDLDNIAMNFTGVCRGEEIHFEGGSTALPEARFTTVLTPINDADAPPPGAVGPDGISNGLYSIHIRMLDGIDAGNTGVMLLQDGRIRGGDAFFDYIGAYSAANGKWKGELINREHTPAGSDRPLFAGHEVGIGFSGTYDSYGAEGEATALAGKRSIRFKAVLRKLVEVEG</sequence>
<evidence type="ECO:0008006" key="3">
    <source>
        <dbReference type="Google" id="ProtNLM"/>
    </source>
</evidence>
<dbReference type="AlphaFoldDB" id="A0A0R3L689"/>
<protein>
    <recommendedName>
        <fullName evidence="3">T3SS negative regulator,GrlR</fullName>
    </recommendedName>
</protein>
<comment type="caution">
    <text evidence="1">The sequence shown here is derived from an EMBL/GenBank/DDBJ whole genome shotgun (WGS) entry which is preliminary data.</text>
</comment>
<accession>A0A0R3L689</accession>
<evidence type="ECO:0000313" key="1">
    <source>
        <dbReference type="EMBL" id="KRR05426.1"/>
    </source>
</evidence>
<dbReference type="InterPro" id="IPR043019">
    <property type="entry name" value="GrlR_sf"/>
</dbReference>
<reference evidence="1 2" key="1">
    <citation type="submission" date="2014-03" db="EMBL/GenBank/DDBJ databases">
        <title>Bradyrhizobium valentinum sp. nov., isolated from effective nodules of Lupinus mariae-josephae, a lupine endemic of basic-lime soils in Eastern Spain.</title>
        <authorList>
            <person name="Duran D."/>
            <person name="Rey L."/>
            <person name="Navarro A."/>
            <person name="Busquets A."/>
            <person name="Imperial J."/>
            <person name="Ruiz-Argueso T."/>
        </authorList>
    </citation>
    <scope>NUCLEOTIDE SEQUENCE [LARGE SCALE GENOMIC DNA]</scope>
    <source>
        <strain evidence="1 2">LmjM3</strain>
    </source>
</reference>